<gene>
    <name evidence="1" type="ORF">PIB30_053387</name>
</gene>
<dbReference type="Proteomes" id="UP001341840">
    <property type="component" value="Unassembled WGS sequence"/>
</dbReference>
<evidence type="ECO:0000313" key="1">
    <source>
        <dbReference type="EMBL" id="MED6136154.1"/>
    </source>
</evidence>
<dbReference type="EMBL" id="JASCZI010060811">
    <property type="protein sequence ID" value="MED6136154.1"/>
    <property type="molecule type" value="Genomic_DNA"/>
</dbReference>
<keyword evidence="2" id="KW-1185">Reference proteome</keyword>
<proteinExistence type="predicted"/>
<organism evidence="1 2">
    <name type="scientific">Stylosanthes scabra</name>
    <dbReference type="NCBI Taxonomy" id="79078"/>
    <lineage>
        <taxon>Eukaryota</taxon>
        <taxon>Viridiplantae</taxon>
        <taxon>Streptophyta</taxon>
        <taxon>Embryophyta</taxon>
        <taxon>Tracheophyta</taxon>
        <taxon>Spermatophyta</taxon>
        <taxon>Magnoliopsida</taxon>
        <taxon>eudicotyledons</taxon>
        <taxon>Gunneridae</taxon>
        <taxon>Pentapetalae</taxon>
        <taxon>rosids</taxon>
        <taxon>fabids</taxon>
        <taxon>Fabales</taxon>
        <taxon>Fabaceae</taxon>
        <taxon>Papilionoideae</taxon>
        <taxon>50 kb inversion clade</taxon>
        <taxon>dalbergioids sensu lato</taxon>
        <taxon>Dalbergieae</taxon>
        <taxon>Pterocarpus clade</taxon>
        <taxon>Stylosanthes</taxon>
    </lineage>
</organism>
<protein>
    <submittedName>
        <fullName evidence="1">Uncharacterized protein</fullName>
    </submittedName>
</protein>
<sequence>MKTFAKILARTGPLFEKPNRYSLMSIYGPKLPQLHLSSHLQMKRELRELIQELILNQFSTIHWRLRIAITFDPELRLMHRLRLHEACFVPFVSTPRDDLACIEHGNRSLCACNSELRLKSGMLGYSMVRRKSRVSIELGVQGAKGLRVLNLAFLRNEVELQEIDSLCNRKPNDHHLNRFWPFRVDSDDGPFLKKFSKCFESIWRKGTRESIRGLQNRFTSVQDLNLTFENYLRVDSSSSESILKVQAWKVGEASLLVCVV</sequence>
<accession>A0ABU6SJ46</accession>
<comment type="caution">
    <text evidence="1">The sequence shown here is derived from an EMBL/GenBank/DDBJ whole genome shotgun (WGS) entry which is preliminary data.</text>
</comment>
<name>A0ABU6SJ46_9FABA</name>
<reference evidence="1 2" key="1">
    <citation type="journal article" date="2023" name="Plants (Basel)">
        <title>Bridging the Gap: Combining Genomics and Transcriptomics Approaches to Understand Stylosanthes scabra, an Orphan Legume from the Brazilian Caatinga.</title>
        <authorList>
            <person name="Ferreira-Neto J.R.C."/>
            <person name="da Silva M.D."/>
            <person name="Binneck E."/>
            <person name="de Melo N.F."/>
            <person name="da Silva R.H."/>
            <person name="de Melo A.L.T.M."/>
            <person name="Pandolfi V."/>
            <person name="Bustamante F.O."/>
            <person name="Brasileiro-Vidal A.C."/>
            <person name="Benko-Iseppon A.M."/>
        </authorList>
    </citation>
    <scope>NUCLEOTIDE SEQUENCE [LARGE SCALE GENOMIC DNA]</scope>
    <source>
        <tissue evidence="1">Leaves</tissue>
    </source>
</reference>
<evidence type="ECO:0000313" key="2">
    <source>
        <dbReference type="Proteomes" id="UP001341840"/>
    </source>
</evidence>